<dbReference type="AlphaFoldDB" id="J7S7C6"/>
<proteinExistence type="predicted"/>
<dbReference type="RefSeq" id="XP_022465145.1">
    <property type="nucleotide sequence ID" value="XM_022608672.1"/>
</dbReference>
<dbReference type="STRING" id="1071383.J7S7C6"/>
<gene>
    <name evidence="3" type="primary">KNAG0F02340</name>
    <name evidence="3" type="ordered locus">KNAG_0F02340</name>
</gene>
<dbReference type="InterPro" id="IPR009060">
    <property type="entry name" value="UBA-like_sf"/>
</dbReference>
<reference evidence="4" key="2">
    <citation type="submission" date="2012-08" db="EMBL/GenBank/DDBJ databases">
        <title>Genome sequence of Kazachstania naganishii.</title>
        <authorList>
            <person name="Gordon J.L."/>
            <person name="Armisen D."/>
            <person name="Proux-Wera E."/>
            <person name="OhEigeartaigh S.S."/>
            <person name="Byrne K.P."/>
            <person name="Wolfe K.H."/>
        </authorList>
    </citation>
    <scope>NUCLEOTIDE SEQUENCE [LARGE SCALE GENOMIC DNA]</scope>
    <source>
        <strain evidence="4">ATCC MYA-139 / BCRC 22969 / CBS 8797 / CCRC 22969 / KCTC 17520 / NBRC 10181 / NCYC 3082</strain>
    </source>
</reference>
<dbReference type="KEGG" id="kng:KNAG_0F02340"/>
<name>J7S7C6_HUIN7</name>
<dbReference type="OMA" id="EGWARMI"/>
<organism evidence="3 4">
    <name type="scientific">Huiozyma naganishii (strain ATCC MYA-139 / BCRC 22969 / CBS 8797 / KCTC 17520 / NBRC 10181 / NCYC 3082 / Yp74L-3)</name>
    <name type="common">Yeast</name>
    <name type="synonym">Kazachstania naganishii</name>
    <dbReference type="NCBI Taxonomy" id="1071383"/>
    <lineage>
        <taxon>Eukaryota</taxon>
        <taxon>Fungi</taxon>
        <taxon>Dikarya</taxon>
        <taxon>Ascomycota</taxon>
        <taxon>Saccharomycotina</taxon>
        <taxon>Saccharomycetes</taxon>
        <taxon>Saccharomycetales</taxon>
        <taxon>Saccharomycetaceae</taxon>
        <taxon>Huiozyma</taxon>
    </lineage>
</organism>
<reference evidence="3 4" key="1">
    <citation type="journal article" date="2011" name="Proc. Natl. Acad. Sci. U.S.A.">
        <title>Evolutionary erosion of yeast sex chromosomes by mating-type switching accidents.</title>
        <authorList>
            <person name="Gordon J.L."/>
            <person name="Armisen D."/>
            <person name="Proux-Wera E."/>
            <person name="Oheigeartaigh S.S."/>
            <person name="Byrne K.P."/>
            <person name="Wolfe K.H."/>
        </authorList>
    </citation>
    <scope>NUCLEOTIDE SEQUENCE [LARGE SCALE GENOMIC DNA]</scope>
    <source>
        <strain evidence="4">ATCC MYA-139 / BCRC 22969 / CBS 8797 / CCRC 22969 / KCTC 17520 / NBRC 10181 / NCYC 3082</strain>
    </source>
</reference>
<dbReference type="Proteomes" id="UP000006310">
    <property type="component" value="Chromosome 6"/>
</dbReference>
<sequence length="584" mass="66874">MVVDIEGHVDTIRLHIVRFPPLKLRAQLVEKDPVVWLHLIEAYVQHCEWLLQQHHLDLLEEATWDELRIWVRTYMHEMASEEGKLVSLGANHDVTEQLKVLRAWVFELVKTCGLLQLQVFGELLWDMIKLYIAGNCKTVRRLVLGDLPPKINTQKAQINRIVQVQSYLKQLIESNHFDRTDLKSFQNLLKNNEDETHFTEKFVNGNWVEILEALWGKGKGKFASIAMHLMITSLYNLSTEHIASLVKSLDITNVEGLLIYPLLGSVLTSPQLLSETPTLAQALPFLALTNNHDTAESTAIKVDEQGVQALQDLFPDLTRNQVFQLLQTYSNDVESITDKLLEDPTFVDSLPAEVDEDNTANSSEIKLRKVKRGAGTASTKHVPDEVRNKTLARALALMYQEDEDERDDTYDEPTAEINRTAKVSFDSTAKDDNDDGDVHGVNSEMERRQREETAEKYLWELLKQDKVLFMRTKRGSADRKNMRKHTNWSDEQIEGWARMIERSPQRARLLEDKYMWTGNSRGGKTSYVHNKQPAPKPKDIAPEQDEVLTEDPKGPSPKHNKKKKASTGNHNRRMAHGKKLSVGR</sequence>
<feature type="compositionally biased region" description="Basic residues" evidence="1">
    <location>
        <begin position="556"/>
        <end position="584"/>
    </location>
</feature>
<dbReference type="Pfam" id="PF02845">
    <property type="entry name" value="CUE"/>
    <property type="match status" value="1"/>
</dbReference>
<dbReference type="GeneID" id="34526614"/>
<dbReference type="SMART" id="SM00546">
    <property type="entry name" value="CUE"/>
    <property type="match status" value="1"/>
</dbReference>
<keyword evidence="4" id="KW-1185">Reference proteome</keyword>
<feature type="region of interest" description="Disordered" evidence="1">
    <location>
        <begin position="519"/>
        <end position="584"/>
    </location>
</feature>
<dbReference type="SUPFAM" id="SSF46934">
    <property type="entry name" value="UBA-like"/>
    <property type="match status" value="1"/>
</dbReference>
<dbReference type="OrthoDB" id="5577209at2759"/>
<feature type="domain" description="CUE" evidence="2">
    <location>
        <begin position="302"/>
        <end position="345"/>
    </location>
</feature>
<dbReference type="InterPro" id="IPR041808">
    <property type="entry name" value="Cue3_CUE"/>
</dbReference>
<evidence type="ECO:0000313" key="4">
    <source>
        <dbReference type="Proteomes" id="UP000006310"/>
    </source>
</evidence>
<dbReference type="GO" id="GO:0072344">
    <property type="term" value="P:rescue of stalled ribosome"/>
    <property type="evidence" value="ECO:0007669"/>
    <property type="project" value="EnsemblFungi"/>
</dbReference>
<protein>
    <recommendedName>
        <fullName evidence="2">CUE domain-containing protein</fullName>
    </recommendedName>
</protein>
<dbReference type="HOGENOM" id="CLU_030292_0_0_1"/>
<dbReference type="GO" id="GO:1990116">
    <property type="term" value="P:ribosome-associated ubiquitin-dependent protein catabolic process"/>
    <property type="evidence" value="ECO:0007669"/>
    <property type="project" value="EnsemblFungi"/>
</dbReference>
<feature type="region of interest" description="Disordered" evidence="1">
    <location>
        <begin position="400"/>
        <end position="449"/>
    </location>
</feature>
<dbReference type="PROSITE" id="PS51140">
    <property type="entry name" value="CUE"/>
    <property type="match status" value="1"/>
</dbReference>
<accession>J7S7C6</accession>
<feature type="compositionally biased region" description="Acidic residues" evidence="1">
    <location>
        <begin position="400"/>
        <end position="414"/>
    </location>
</feature>
<dbReference type="CDD" id="cd14373">
    <property type="entry name" value="CUE_Cue3p_like"/>
    <property type="match status" value="1"/>
</dbReference>
<dbReference type="GO" id="GO:0022626">
    <property type="term" value="C:cytosolic ribosome"/>
    <property type="evidence" value="ECO:0007669"/>
    <property type="project" value="EnsemblFungi"/>
</dbReference>
<feature type="compositionally biased region" description="Polar residues" evidence="1">
    <location>
        <begin position="519"/>
        <end position="529"/>
    </location>
</feature>
<dbReference type="EMBL" id="HE978319">
    <property type="protein sequence ID" value="CCK70899.1"/>
    <property type="molecule type" value="Genomic_DNA"/>
</dbReference>
<evidence type="ECO:0000313" key="3">
    <source>
        <dbReference type="EMBL" id="CCK70899.1"/>
    </source>
</evidence>
<dbReference type="GO" id="GO:0043130">
    <property type="term" value="F:ubiquitin binding"/>
    <property type="evidence" value="ECO:0007669"/>
    <property type="project" value="EnsemblFungi"/>
</dbReference>
<evidence type="ECO:0000259" key="2">
    <source>
        <dbReference type="PROSITE" id="PS51140"/>
    </source>
</evidence>
<dbReference type="eggNOG" id="ENOG502RV3A">
    <property type="taxonomic scope" value="Eukaryota"/>
</dbReference>
<evidence type="ECO:0000256" key="1">
    <source>
        <dbReference type="SAM" id="MobiDB-lite"/>
    </source>
</evidence>
<dbReference type="GO" id="GO:0070530">
    <property type="term" value="F:K63-linked polyubiquitin modification-dependent protein binding"/>
    <property type="evidence" value="ECO:0007669"/>
    <property type="project" value="EnsemblFungi"/>
</dbReference>
<dbReference type="Gene3D" id="1.10.8.10">
    <property type="entry name" value="DNA helicase RuvA subunit, C-terminal domain"/>
    <property type="match status" value="1"/>
</dbReference>
<dbReference type="InterPro" id="IPR003892">
    <property type="entry name" value="CUE"/>
</dbReference>